<dbReference type="EMBL" id="CAWYQH010000152">
    <property type="protein sequence ID" value="CAK8695827.1"/>
    <property type="molecule type" value="Genomic_DNA"/>
</dbReference>
<evidence type="ECO:0000256" key="5">
    <source>
        <dbReference type="ARBA" id="ARBA00022833"/>
    </source>
</evidence>
<evidence type="ECO:0000313" key="15">
    <source>
        <dbReference type="Proteomes" id="UP001642483"/>
    </source>
</evidence>
<evidence type="ECO:0000256" key="3">
    <source>
        <dbReference type="ARBA" id="ARBA00022737"/>
    </source>
</evidence>
<feature type="compositionally biased region" description="Basic and acidic residues" evidence="12">
    <location>
        <begin position="286"/>
        <end position="295"/>
    </location>
</feature>
<dbReference type="PANTHER" id="PTHR24404:SF55">
    <property type="entry name" value="ZINC FINGER PROTEIN PEGASUS"/>
    <property type="match status" value="1"/>
</dbReference>
<evidence type="ECO:0000313" key="14">
    <source>
        <dbReference type="EMBL" id="CAK8695827.1"/>
    </source>
</evidence>
<evidence type="ECO:0000256" key="4">
    <source>
        <dbReference type="ARBA" id="ARBA00022771"/>
    </source>
</evidence>
<evidence type="ECO:0000256" key="10">
    <source>
        <dbReference type="ARBA" id="ARBA00043251"/>
    </source>
</evidence>
<evidence type="ECO:0000256" key="12">
    <source>
        <dbReference type="SAM" id="MobiDB-lite"/>
    </source>
</evidence>
<dbReference type="PROSITE" id="PS00028">
    <property type="entry name" value="ZINC_FINGER_C2H2_1"/>
    <property type="match status" value="3"/>
</dbReference>
<evidence type="ECO:0000256" key="11">
    <source>
        <dbReference type="PROSITE-ProRule" id="PRU00042"/>
    </source>
</evidence>
<keyword evidence="4 11" id="KW-0863">Zinc-finger</keyword>
<feature type="region of interest" description="Disordered" evidence="12">
    <location>
        <begin position="261"/>
        <end position="322"/>
    </location>
</feature>
<organism evidence="14 15">
    <name type="scientific">Clavelina lepadiformis</name>
    <name type="common">Light-bulb sea squirt</name>
    <name type="synonym">Ascidia lepadiformis</name>
    <dbReference type="NCBI Taxonomy" id="159417"/>
    <lineage>
        <taxon>Eukaryota</taxon>
        <taxon>Metazoa</taxon>
        <taxon>Chordata</taxon>
        <taxon>Tunicata</taxon>
        <taxon>Ascidiacea</taxon>
        <taxon>Aplousobranchia</taxon>
        <taxon>Clavelinidae</taxon>
        <taxon>Clavelina</taxon>
    </lineage>
</organism>
<dbReference type="Gene3D" id="3.30.160.60">
    <property type="entry name" value="Classic Zinc Finger"/>
    <property type="match status" value="2"/>
</dbReference>
<reference evidence="14 15" key="1">
    <citation type="submission" date="2024-02" db="EMBL/GenBank/DDBJ databases">
        <authorList>
            <person name="Daric V."/>
            <person name="Darras S."/>
        </authorList>
    </citation>
    <scope>NUCLEOTIDE SEQUENCE [LARGE SCALE GENOMIC DNA]</scope>
</reference>
<evidence type="ECO:0000256" key="1">
    <source>
        <dbReference type="ARBA" id="ARBA00004123"/>
    </source>
</evidence>
<evidence type="ECO:0000256" key="2">
    <source>
        <dbReference type="ARBA" id="ARBA00022723"/>
    </source>
</evidence>
<dbReference type="SMART" id="SM00355">
    <property type="entry name" value="ZnF_C2H2"/>
    <property type="match status" value="5"/>
</dbReference>
<comment type="similarity">
    <text evidence="8">Belongs to the Ikaros C2H2-type zinc-finger protein family.</text>
</comment>
<feature type="compositionally biased region" description="Basic and acidic residues" evidence="12">
    <location>
        <begin position="306"/>
        <end position="317"/>
    </location>
</feature>
<feature type="domain" description="C2H2-type" evidence="13">
    <location>
        <begin position="108"/>
        <end position="135"/>
    </location>
</feature>
<evidence type="ECO:0000256" key="7">
    <source>
        <dbReference type="ARBA" id="ARBA00023242"/>
    </source>
</evidence>
<dbReference type="Proteomes" id="UP001642483">
    <property type="component" value="Unassembled WGS sequence"/>
</dbReference>
<comment type="subcellular location">
    <subcellularLocation>
        <location evidence="1">Nucleus</location>
    </subcellularLocation>
</comment>
<evidence type="ECO:0000256" key="9">
    <source>
        <dbReference type="ARBA" id="ARBA00040442"/>
    </source>
</evidence>
<evidence type="ECO:0000256" key="8">
    <source>
        <dbReference type="ARBA" id="ARBA00038390"/>
    </source>
</evidence>
<dbReference type="SUPFAM" id="SSF57667">
    <property type="entry name" value="beta-beta-alpha zinc fingers"/>
    <property type="match status" value="3"/>
</dbReference>
<keyword evidence="2" id="KW-0479">Metal-binding</keyword>
<sequence>MNIFAPKQCIQGNVESMIKRFIPKSLLHWHSSICDSLAKTLLHLMEQANSSIGLPSGSESVVFQNSSDDVGTNTKEQYGCPFKQCTFTTNWKSSLGMHMKTHTDERPFQCALCNKHFKLKHHLKHHILTHSQYKPFKCHLCDYRTSDSYCLQRHKVNKHRLQAKRPKRSSLPTMVSAFGQVPFQTDHENFVKSFTTADSTAQTVFPAKSPLSFGNSQAFFSSVSATPLIRRTSSLSSVGQVVTPSSGQATIHPKILQVHSAGDTSSLHSEVRRKSQNDDIIQIPDDLDKAADHRSISSPESIPVTVKEELSTDRESPEVSYVRGTNASRWLSTSVDNGHSPGSSKSKSVGCSQSELFQNASFPPSVVKNNAVKITKPESLELSSKENVTSCKSNLQSVHSDLISRRWRCVHCEIVFPDNIMYGLHMGCHAVGRPFQCNVCGNICKDKHDFMFHFTIGRHLT</sequence>
<feature type="domain" description="C2H2-type" evidence="13">
    <location>
        <begin position="78"/>
        <end position="107"/>
    </location>
</feature>
<dbReference type="InterPro" id="IPR013087">
    <property type="entry name" value="Znf_C2H2_type"/>
</dbReference>
<gene>
    <name evidence="14" type="ORF">CVLEPA_LOCUS29046</name>
</gene>
<name>A0ABP0GVR4_CLALP</name>
<accession>A0ABP0GVR4</accession>
<keyword evidence="5" id="KW-0862">Zinc</keyword>
<comment type="caution">
    <text evidence="14">The sequence shown here is derived from an EMBL/GenBank/DDBJ whole genome shotgun (WGS) entry which is preliminary data.</text>
</comment>
<dbReference type="InterPro" id="IPR050589">
    <property type="entry name" value="Ikaros_C2H2-ZF"/>
</dbReference>
<protein>
    <recommendedName>
        <fullName evidence="9">Zinc finger protein Pegasus</fullName>
    </recommendedName>
    <alternativeName>
        <fullName evidence="10">Ikaros family zinc finger protein 5</fullName>
    </alternativeName>
</protein>
<evidence type="ECO:0000259" key="13">
    <source>
        <dbReference type="PROSITE" id="PS50157"/>
    </source>
</evidence>
<evidence type="ECO:0000256" key="6">
    <source>
        <dbReference type="ARBA" id="ARBA00023125"/>
    </source>
</evidence>
<keyword evidence="6" id="KW-0238">DNA-binding</keyword>
<keyword evidence="7" id="KW-0539">Nucleus</keyword>
<dbReference type="PROSITE" id="PS50157">
    <property type="entry name" value="ZINC_FINGER_C2H2_2"/>
    <property type="match status" value="2"/>
</dbReference>
<dbReference type="InterPro" id="IPR036236">
    <property type="entry name" value="Znf_C2H2_sf"/>
</dbReference>
<dbReference type="PANTHER" id="PTHR24404">
    <property type="entry name" value="ZINC FINGER PROTEIN"/>
    <property type="match status" value="1"/>
</dbReference>
<keyword evidence="3" id="KW-0677">Repeat</keyword>
<proteinExistence type="inferred from homology"/>
<keyword evidence="15" id="KW-1185">Reference proteome</keyword>